<evidence type="ECO:0000313" key="2">
    <source>
        <dbReference type="EMBL" id="SVB08573.1"/>
    </source>
</evidence>
<dbReference type="AlphaFoldDB" id="A0A382B5M3"/>
<accession>A0A382B5M3</accession>
<name>A0A382B5M3_9ZZZZ</name>
<protein>
    <submittedName>
        <fullName evidence="2">Uncharacterized protein</fullName>
    </submittedName>
</protein>
<gene>
    <name evidence="2" type="ORF">METZ01_LOCUS161427</name>
</gene>
<proteinExistence type="predicted"/>
<sequence length="127" mass="14257">MNAIPIGISTQTIEDLKEYTELAQDIAKPKNLPSIPEYVTDFEFGEVTTDWDDTGYYGCLYRLTVIWVYKDMLGTINSGGGRFSSILEIVESSWDDALMKDPTLADKLNEDNNNESTTYRGVGRGNK</sequence>
<feature type="region of interest" description="Disordered" evidence="1">
    <location>
        <begin position="105"/>
        <end position="127"/>
    </location>
</feature>
<reference evidence="2" key="1">
    <citation type="submission" date="2018-05" db="EMBL/GenBank/DDBJ databases">
        <authorList>
            <person name="Lanie J.A."/>
            <person name="Ng W.-L."/>
            <person name="Kazmierczak K.M."/>
            <person name="Andrzejewski T.M."/>
            <person name="Davidsen T.M."/>
            <person name="Wayne K.J."/>
            <person name="Tettelin H."/>
            <person name="Glass J.I."/>
            <person name="Rusch D."/>
            <person name="Podicherti R."/>
            <person name="Tsui H.-C.T."/>
            <person name="Winkler M.E."/>
        </authorList>
    </citation>
    <scope>NUCLEOTIDE SEQUENCE</scope>
</reference>
<evidence type="ECO:0000256" key="1">
    <source>
        <dbReference type="SAM" id="MobiDB-lite"/>
    </source>
</evidence>
<organism evidence="2">
    <name type="scientific">marine metagenome</name>
    <dbReference type="NCBI Taxonomy" id="408172"/>
    <lineage>
        <taxon>unclassified sequences</taxon>
        <taxon>metagenomes</taxon>
        <taxon>ecological metagenomes</taxon>
    </lineage>
</organism>
<dbReference type="EMBL" id="UINC01028129">
    <property type="protein sequence ID" value="SVB08573.1"/>
    <property type="molecule type" value="Genomic_DNA"/>
</dbReference>